<dbReference type="InterPro" id="IPR025659">
    <property type="entry name" value="Tubby-like_C"/>
</dbReference>
<keyword evidence="3" id="KW-1185">Reference proteome</keyword>
<protein>
    <submittedName>
        <fullName evidence="2">Protein LURP-one-related 10-like protein</fullName>
    </submittedName>
</protein>
<accession>A0A3S3MRU1</accession>
<dbReference type="InterPro" id="IPR007612">
    <property type="entry name" value="LOR"/>
</dbReference>
<organism evidence="2 3">
    <name type="scientific">Cinnamomum micranthum f. kanehirae</name>
    <dbReference type="NCBI Taxonomy" id="337451"/>
    <lineage>
        <taxon>Eukaryota</taxon>
        <taxon>Viridiplantae</taxon>
        <taxon>Streptophyta</taxon>
        <taxon>Embryophyta</taxon>
        <taxon>Tracheophyta</taxon>
        <taxon>Spermatophyta</taxon>
        <taxon>Magnoliopsida</taxon>
        <taxon>Magnoliidae</taxon>
        <taxon>Laurales</taxon>
        <taxon>Lauraceae</taxon>
        <taxon>Cinnamomum</taxon>
    </lineage>
</organism>
<sequence length="229" mass="25471">MADAISNNQFHHPPPTVYQPLTQTISVIGPQYLAPYPVDLTITEKTFSLTDGDYTVTDVNGNIVFKVKGKLLSLRDKRSLVDASGNTLVTMRQKPIFTTAHDRWQAFRGKSTDSNDLLFSVKRSAIIQSRTELDVFFAKNISEEVCDLKIKGGPFEGSCNIFHGNSDVVVALMRKQCTTDGITAFEVKIYPNVDYAFIVGLIIILHEIKTCTEELIKTAVQAIQLAQEI</sequence>
<dbReference type="InterPro" id="IPR038595">
    <property type="entry name" value="LOR_sf"/>
</dbReference>
<dbReference type="Gene3D" id="2.40.160.200">
    <property type="entry name" value="LURP1-related"/>
    <property type="match status" value="1"/>
</dbReference>
<evidence type="ECO:0000313" key="2">
    <source>
        <dbReference type="EMBL" id="RWR81248.1"/>
    </source>
</evidence>
<dbReference type="Pfam" id="PF04525">
    <property type="entry name" value="LOR"/>
    <property type="match status" value="1"/>
</dbReference>
<reference evidence="2 3" key="1">
    <citation type="journal article" date="2019" name="Nat. Plants">
        <title>Stout camphor tree genome fills gaps in understanding of flowering plant genome evolution.</title>
        <authorList>
            <person name="Chaw S.M."/>
            <person name="Liu Y.C."/>
            <person name="Wu Y.W."/>
            <person name="Wang H.Y."/>
            <person name="Lin C.I."/>
            <person name="Wu C.S."/>
            <person name="Ke H.M."/>
            <person name="Chang L.Y."/>
            <person name="Hsu C.Y."/>
            <person name="Yang H.T."/>
            <person name="Sudianto E."/>
            <person name="Hsu M.H."/>
            <person name="Wu K.P."/>
            <person name="Wang L.N."/>
            <person name="Leebens-Mack J.H."/>
            <person name="Tsai I.J."/>
        </authorList>
    </citation>
    <scope>NUCLEOTIDE SEQUENCE [LARGE SCALE GENOMIC DNA]</scope>
    <source>
        <strain evidence="3">cv. Chaw 1501</strain>
        <tissue evidence="2">Young leaves</tissue>
    </source>
</reference>
<comment type="caution">
    <text evidence="2">The sequence shown here is derived from an EMBL/GenBank/DDBJ whole genome shotgun (WGS) entry which is preliminary data.</text>
</comment>
<name>A0A3S3MRU1_9MAGN</name>
<evidence type="ECO:0000256" key="1">
    <source>
        <dbReference type="ARBA" id="ARBA00005437"/>
    </source>
</evidence>
<proteinExistence type="inferred from homology"/>
<dbReference type="PANTHER" id="PTHR31087">
    <property type="match status" value="1"/>
</dbReference>
<dbReference type="PANTHER" id="PTHR31087:SF85">
    <property type="entry name" value="PROTEIN LURP-ONE-RELATED 7"/>
    <property type="match status" value="1"/>
</dbReference>
<dbReference type="EMBL" id="QPKB01000003">
    <property type="protein sequence ID" value="RWR81248.1"/>
    <property type="molecule type" value="Genomic_DNA"/>
</dbReference>
<evidence type="ECO:0000313" key="3">
    <source>
        <dbReference type="Proteomes" id="UP000283530"/>
    </source>
</evidence>
<dbReference type="STRING" id="337451.A0A3S3MRU1"/>
<dbReference type="Proteomes" id="UP000283530">
    <property type="component" value="Unassembled WGS sequence"/>
</dbReference>
<dbReference type="OrthoDB" id="97518at2759"/>
<comment type="similarity">
    <text evidence="1">Belongs to the LOR family.</text>
</comment>
<dbReference type="AlphaFoldDB" id="A0A3S3MRU1"/>
<gene>
    <name evidence="2" type="ORF">CKAN_00992200</name>
</gene>
<dbReference type="SUPFAM" id="SSF54518">
    <property type="entry name" value="Tubby C-terminal domain-like"/>
    <property type="match status" value="1"/>
</dbReference>